<evidence type="ECO:0000256" key="4">
    <source>
        <dbReference type="PIRSR" id="PIRSR606689-2"/>
    </source>
</evidence>
<dbReference type="GO" id="GO:0005525">
    <property type="term" value="F:GTP binding"/>
    <property type="evidence" value="ECO:0007669"/>
    <property type="project" value="UniProtKB-KW"/>
</dbReference>
<reference evidence="6" key="1">
    <citation type="journal article" date="2011" name="PLoS Biol.">
        <title>Gene gain and loss during evolution of obligate parasitism in the white rust pathogen of Arabidopsis thaliana.</title>
        <authorList>
            <person name="Kemen E."/>
            <person name="Gardiner A."/>
            <person name="Schultz-Larsen T."/>
            <person name="Kemen A.C."/>
            <person name="Balmuth A.L."/>
            <person name="Robert-Seilaniantz A."/>
            <person name="Bailey K."/>
            <person name="Holub E."/>
            <person name="Studholme D.J."/>
            <person name="Maclean D."/>
            <person name="Jones J.D."/>
        </authorList>
    </citation>
    <scope>NUCLEOTIDE SEQUENCE</scope>
</reference>
<organism evidence="6">
    <name type="scientific">Albugo laibachii Nc14</name>
    <dbReference type="NCBI Taxonomy" id="890382"/>
    <lineage>
        <taxon>Eukaryota</taxon>
        <taxon>Sar</taxon>
        <taxon>Stramenopiles</taxon>
        <taxon>Oomycota</taxon>
        <taxon>Peronosporomycetes</taxon>
        <taxon>Albuginales</taxon>
        <taxon>Albuginaceae</taxon>
        <taxon>Albugo</taxon>
    </lineage>
</organism>
<dbReference type="Gene3D" id="3.40.50.300">
    <property type="entry name" value="P-loop containing nucleotide triphosphate hydrolases"/>
    <property type="match status" value="1"/>
</dbReference>
<dbReference type="GO" id="GO:0046872">
    <property type="term" value="F:metal ion binding"/>
    <property type="evidence" value="ECO:0007669"/>
    <property type="project" value="UniProtKB-KW"/>
</dbReference>
<feature type="compositionally biased region" description="Polar residues" evidence="5">
    <location>
        <begin position="221"/>
        <end position="231"/>
    </location>
</feature>
<keyword evidence="2 3" id="KW-0342">GTP-binding</keyword>
<evidence type="ECO:0000313" key="6">
    <source>
        <dbReference type="EMBL" id="CCA19061.1"/>
    </source>
</evidence>
<feature type="compositionally biased region" description="Polar residues" evidence="5">
    <location>
        <begin position="259"/>
        <end position="274"/>
    </location>
</feature>
<gene>
    <name evidence="6" type="primary">AlNc14C62G4514</name>
    <name evidence="6" type="ORF">ALNC14_052040</name>
</gene>
<evidence type="ECO:0000256" key="2">
    <source>
        <dbReference type="ARBA" id="ARBA00023134"/>
    </source>
</evidence>
<evidence type="ECO:0000256" key="3">
    <source>
        <dbReference type="PIRSR" id="PIRSR606689-1"/>
    </source>
</evidence>
<feature type="binding site" evidence="3">
    <location>
        <begin position="141"/>
        <end position="144"/>
    </location>
    <ligand>
        <name>GTP</name>
        <dbReference type="ChEBI" id="CHEBI:37565"/>
    </ligand>
</feature>
<dbReference type="GO" id="GO:0003924">
    <property type="term" value="F:GTPase activity"/>
    <property type="evidence" value="ECO:0007669"/>
    <property type="project" value="InterPro"/>
</dbReference>
<dbReference type="InterPro" id="IPR027417">
    <property type="entry name" value="P-loop_NTPase"/>
</dbReference>
<keyword evidence="4" id="KW-0460">Magnesium</keyword>
<name>F0WCZ0_9STRA</name>
<protein>
    <submittedName>
        <fullName evidence="6">Uncharacterized protein AlNc14C62G4514</fullName>
    </submittedName>
</protein>
<reference evidence="6" key="2">
    <citation type="submission" date="2011-02" db="EMBL/GenBank/DDBJ databases">
        <authorList>
            <person name="MacLean D."/>
        </authorList>
    </citation>
    <scope>NUCLEOTIDE SEQUENCE</scope>
</reference>
<dbReference type="AlphaFoldDB" id="F0WCZ0"/>
<feature type="compositionally biased region" description="Low complexity" evidence="5">
    <location>
        <begin position="299"/>
        <end position="309"/>
    </location>
</feature>
<dbReference type="HOGENOM" id="CLU_076752_0_0_1"/>
<feature type="binding site" evidence="3">
    <location>
        <position position="87"/>
    </location>
    <ligand>
        <name>GTP</name>
        <dbReference type="ChEBI" id="CHEBI:37565"/>
    </ligand>
</feature>
<feature type="region of interest" description="Disordered" evidence="5">
    <location>
        <begin position="259"/>
        <end position="315"/>
    </location>
</feature>
<accession>F0WCZ0</accession>
<dbReference type="EMBL" id="FR824107">
    <property type="protein sequence ID" value="CCA19061.1"/>
    <property type="molecule type" value="Genomic_DNA"/>
</dbReference>
<feature type="region of interest" description="Disordered" evidence="5">
    <location>
        <begin position="204"/>
        <end position="241"/>
    </location>
</feature>
<dbReference type="Pfam" id="PF00025">
    <property type="entry name" value="Arf"/>
    <property type="match status" value="1"/>
</dbReference>
<evidence type="ECO:0000256" key="1">
    <source>
        <dbReference type="ARBA" id="ARBA00022741"/>
    </source>
</evidence>
<keyword evidence="1 3" id="KW-0547">Nucleotide-binding</keyword>
<dbReference type="PANTHER" id="PTHR46688:SF1">
    <property type="entry name" value="ADP-RIBOSYLATION FACTOR-LIKE PROTEIN 16"/>
    <property type="match status" value="1"/>
</dbReference>
<proteinExistence type="predicted"/>
<dbReference type="PANTHER" id="PTHR46688">
    <property type="entry name" value="ADP-RIBOSYLATION FACTOR-LIKE PROTEIN 16"/>
    <property type="match status" value="1"/>
</dbReference>
<keyword evidence="4" id="KW-0479">Metal-binding</keyword>
<evidence type="ECO:0000256" key="5">
    <source>
        <dbReference type="SAM" id="MobiDB-lite"/>
    </source>
</evidence>
<dbReference type="InterPro" id="IPR006689">
    <property type="entry name" value="Small_GTPase_ARF/SAR"/>
</dbReference>
<feature type="binding site" evidence="4">
    <location>
        <position position="64"/>
    </location>
    <ligand>
        <name>Mg(2+)</name>
        <dbReference type="ChEBI" id="CHEBI:18420"/>
    </ligand>
</feature>
<sequence>MKTGLVLGLDGVGKSVLIRQCSFLMRQKQHKSAFRRLLSALPSSNATYANDRKLESIDVNTQPTTGVEHHVVQCDKSRTVTLCEIGGELSSKWLLYFRSCDFWIYIVDLTNPSQLPGAASELFNILSDSEMARKHKVIVLNKIDTIQLIPDNLLDSYLLLNIILGKSEFAKTSAAVKVSAVTGENMNYLVRWIEQRYYTPATTVSASVSSPTLEDPESVKDTTSTISTGASHQAKDSPTYLARSQRELLKLSKISSTPANISTIPEPSQGSSPATPADTLLQLPIPLKGPSVTAAKHASNSISPSPESFHSPEEP</sequence>
<dbReference type="SUPFAM" id="SSF52540">
    <property type="entry name" value="P-loop containing nucleoside triphosphate hydrolases"/>
    <property type="match status" value="1"/>
</dbReference>